<dbReference type="AlphaFoldDB" id="A0AAD1RUU1"/>
<evidence type="ECO:0000256" key="1">
    <source>
        <dbReference type="SAM" id="MobiDB-lite"/>
    </source>
</evidence>
<gene>
    <name evidence="2" type="ORF">PECUL_23A052875</name>
</gene>
<reference evidence="2" key="1">
    <citation type="submission" date="2022-03" db="EMBL/GenBank/DDBJ databases">
        <authorList>
            <person name="Alioto T."/>
            <person name="Alioto T."/>
            <person name="Gomez Garrido J."/>
        </authorList>
    </citation>
    <scope>NUCLEOTIDE SEQUENCE</scope>
</reference>
<evidence type="ECO:0000313" key="2">
    <source>
        <dbReference type="EMBL" id="CAH2276849.1"/>
    </source>
</evidence>
<proteinExistence type="predicted"/>
<organism evidence="2 3">
    <name type="scientific">Pelobates cultripes</name>
    <name type="common">Western spadefoot toad</name>
    <dbReference type="NCBI Taxonomy" id="61616"/>
    <lineage>
        <taxon>Eukaryota</taxon>
        <taxon>Metazoa</taxon>
        <taxon>Chordata</taxon>
        <taxon>Craniata</taxon>
        <taxon>Vertebrata</taxon>
        <taxon>Euteleostomi</taxon>
        <taxon>Amphibia</taxon>
        <taxon>Batrachia</taxon>
        <taxon>Anura</taxon>
        <taxon>Pelobatoidea</taxon>
        <taxon>Pelobatidae</taxon>
        <taxon>Pelobates</taxon>
    </lineage>
</organism>
<accession>A0AAD1RUU1</accession>
<name>A0AAD1RUU1_PELCU</name>
<feature type="compositionally biased region" description="Polar residues" evidence="1">
    <location>
        <begin position="19"/>
        <end position="29"/>
    </location>
</feature>
<dbReference type="EMBL" id="OW240914">
    <property type="protein sequence ID" value="CAH2276849.1"/>
    <property type="molecule type" value="Genomic_DNA"/>
</dbReference>
<keyword evidence="3" id="KW-1185">Reference proteome</keyword>
<dbReference type="Proteomes" id="UP001295444">
    <property type="component" value="Chromosome 03"/>
</dbReference>
<sequence length="133" mass="14956">MSQAKNKPRLQDKGEKNTFFGTRQPQMKQAVSHESDQDGNGDDTLPLQKDPTRNLPVTLRDIAEGRLGFPDVHAYYKAAILHTVSQNHTPPLTTSMAQNRNLLGPTNIDPYIPMDPRVKKGILYSTYSPHPNY</sequence>
<feature type="region of interest" description="Disordered" evidence="1">
    <location>
        <begin position="1"/>
        <end position="53"/>
    </location>
</feature>
<evidence type="ECO:0000313" key="3">
    <source>
        <dbReference type="Proteomes" id="UP001295444"/>
    </source>
</evidence>
<protein>
    <submittedName>
        <fullName evidence="2">Uncharacterized protein</fullName>
    </submittedName>
</protein>